<comment type="pathway">
    <text evidence="2 15">Purine metabolism; IMP biosynthesis via de novo pathway; 5-amino-1-(5-phospho-D-ribosyl)imidazole from N(2)-formyl-N(1)-(5-phospho-D-ribosyl)glycinamide: step 2/2.</text>
</comment>
<dbReference type="GO" id="GO:0004637">
    <property type="term" value="F:phosphoribosylamine-glycine ligase activity"/>
    <property type="evidence" value="ECO:0007669"/>
    <property type="project" value="TreeGrafter"/>
</dbReference>
<feature type="domain" description="PurM-like C-terminal" evidence="17">
    <location>
        <begin position="179"/>
        <end position="344"/>
    </location>
</feature>
<dbReference type="CDD" id="cd02196">
    <property type="entry name" value="PurM"/>
    <property type="match status" value="1"/>
</dbReference>
<evidence type="ECO:0000256" key="6">
    <source>
        <dbReference type="ARBA" id="ARBA00022490"/>
    </source>
</evidence>
<dbReference type="Gene3D" id="3.30.1330.10">
    <property type="entry name" value="PurM-like, N-terminal domain"/>
    <property type="match status" value="1"/>
</dbReference>
<dbReference type="Pfam" id="PF00586">
    <property type="entry name" value="AIRS"/>
    <property type="match status" value="1"/>
</dbReference>
<evidence type="ECO:0000256" key="7">
    <source>
        <dbReference type="ARBA" id="ARBA00022598"/>
    </source>
</evidence>
<dbReference type="PANTHER" id="PTHR10520:SF12">
    <property type="entry name" value="TRIFUNCTIONAL PURINE BIOSYNTHETIC PROTEIN ADENOSINE-3"/>
    <property type="match status" value="1"/>
</dbReference>
<reference evidence="18" key="1">
    <citation type="submission" date="2022-02" db="EMBL/GenBank/DDBJ databases">
        <authorList>
            <person name="Leng L."/>
        </authorList>
    </citation>
    <scope>NUCLEOTIDE SEQUENCE</scope>
    <source>
        <strain evidence="18">JI</strain>
    </source>
</reference>
<dbReference type="FunFam" id="3.90.650.10:FF:000011">
    <property type="entry name" value="Phosphoribosylformylglycinamidine cyclo-ligase"/>
    <property type="match status" value="1"/>
</dbReference>
<evidence type="ECO:0000256" key="9">
    <source>
        <dbReference type="ARBA" id="ARBA00022755"/>
    </source>
</evidence>
<comment type="catalytic activity">
    <reaction evidence="14 15">
        <text>2-formamido-N(1)-(5-O-phospho-beta-D-ribosyl)acetamidine + ATP = 5-amino-1-(5-phospho-beta-D-ribosyl)imidazole + ADP + phosphate + H(+)</text>
        <dbReference type="Rhea" id="RHEA:23032"/>
        <dbReference type="ChEBI" id="CHEBI:15378"/>
        <dbReference type="ChEBI" id="CHEBI:30616"/>
        <dbReference type="ChEBI" id="CHEBI:43474"/>
        <dbReference type="ChEBI" id="CHEBI:137981"/>
        <dbReference type="ChEBI" id="CHEBI:147287"/>
        <dbReference type="ChEBI" id="CHEBI:456216"/>
        <dbReference type="EC" id="6.3.3.1"/>
    </reaction>
</comment>
<evidence type="ECO:0000256" key="13">
    <source>
        <dbReference type="ARBA" id="ARBA00033093"/>
    </source>
</evidence>
<evidence type="ECO:0000256" key="12">
    <source>
        <dbReference type="ARBA" id="ARBA00032931"/>
    </source>
</evidence>
<dbReference type="NCBIfam" id="TIGR00878">
    <property type="entry name" value="purM"/>
    <property type="match status" value="1"/>
</dbReference>
<gene>
    <name evidence="15 18" type="primary">purM</name>
    <name evidence="18" type="ORF">L7E55_00265</name>
</gene>
<keyword evidence="9 15" id="KW-0658">Purine biosynthesis</keyword>
<dbReference type="EMBL" id="JAKOAV010000001">
    <property type="protein sequence ID" value="MDF9406804.1"/>
    <property type="molecule type" value="Genomic_DNA"/>
</dbReference>
<dbReference type="FunFam" id="3.30.1330.10:FF:000001">
    <property type="entry name" value="Phosphoribosylformylglycinamidine cyclo-ligase"/>
    <property type="match status" value="1"/>
</dbReference>
<keyword evidence="6 15" id="KW-0963">Cytoplasm</keyword>
<comment type="caution">
    <text evidence="18">The sequence shown here is derived from an EMBL/GenBank/DDBJ whole genome shotgun (WGS) entry which is preliminary data.</text>
</comment>
<dbReference type="Gene3D" id="3.90.650.10">
    <property type="entry name" value="PurM-like C-terminal domain"/>
    <property type="match status" value="1"/>
</dbReference>
<comment type="similarity">
    <text evidence="3 15">Belongs to the AIR synthase family.</text>
</comment>
<sequence length="347" mass="36585">MAEQKTGLTYADAGVDIKAGDEAVRLMRGAVRSTFRPEVLADIGSFGGLFALNTAKYREPVLVSGTDGVGTKLRVAMLTGRHNTIGVDAVAMCVNDILAQGAEPLFFLDYLAVGRLVPEKVADIVAGVAEGCRQAGCSLIGGETAEMPGFYGPEEYDVAGFAVGVVERGKIIDGRGIVPGDKLIGIPSSGLHSNGYSLARKVLLDIAGYGADTRLESLGRTVGEEMLEPTRIYVRAVLPLLERFGIKGLAHITGGGLTENTPRILPDGTAVRIRMGTWPVPPVFELIETTGRVEQAEMLRTFNMGIGMVAVVSEGDAGAVMDDLAARGEQSYLIGEVVEGQGVRYIG</sequence>
<evidence type="ECO:0000313" key="18">
    <source>
        <dbReference type="EMBL" id="MDF9406804.1"/>
    </source>
</evidence>
<evidence type="ECO:0000259" key="16">
    <source>
        <dbReference type="Pfam" id="PF00586"/>
    </source>
</evidence>
<evidence type="ECO:0000256" key="3">
    <source>
        <dbReference type="ARBA" id="ARBA00010280"/>
    </source>
</evidence>
<dbReference type="GO" id="GO:0005829">
    <property type="term" value="C:cytosol"/>
    <property type="evidence" value="ECO:0007669"/>
    <property type="project" value="TreeGrafter"/>
</dbReference>
<dbReference type="InterPro" id="IPR010918">
    <property type="entry name" value="PurM-like_C_dom"/>
</dbReference>
<keyword evidence="7 15" id="KW-0436">Ligase</keyword>
<dbReference type="InterPro" id="IPR036921">
    <property type="entry name" value="PurM-like_N_sf"/>
</dbReference>
<evidence type="ECO:0000256" key="4">
    <source>
        <dbReference type="ARBA" id="ARBA00013047"/>
    </source>
</evidence>
<dbReference type="GO" id="GO:0006189">
    <property type="term" value="P:'de novo' IMP biosynthetic process"/>
    <property type="evidence" value="ECO:0007669"/>
    <property type="project" value="UniProtKB-UniRule"/>
</dbReference>
<evidence type="ECO:0000259" key="17">
    <source>
        <dbReference type="Pfam" id="PF02769"/>
    </source>
</evidence>
<evidence type="ECO:0000256" key="15">
    <source>
        <dbReference type="HAMAP-Rule" id="MF_00741"/>
    </source>
</evidence>
<evidence type="ECO:0000256" key="14">
    <source>
        <dbReference type="ARBA" id="ARBA00049057"/>
    </source>
</evidence>
<evidence type="ECO:0000313" key="19">
    <source>
        <dbReference type="Proteomes" id="UP001154312"/>
    </source>
</evidence>
<evidence type="ECO:0000256" key="8">
    <source>
        <dbReference type="ARBA" id="ARBA00022741"/>
    </source>
</evidence>
<name>A0A9X4JSM2_9FIRM</name>
<dbReference type="InterPro" id="IPR036676">
    <property type="entry name" value="PurM-like_C_sf"/>
</dbReference>
<keyword evidence="10 15" id="KW-0067">ATP-binding</keyword>
<accession>A0A9X4JSM2</accession>
<dbReference type="GO" id="GO:0005524">
    <property type="term" value="F:ATP binding"/>
    <property type="evidence" value="ECO:0007669"/>
    <property type="project" value="UniProtKB-KW"/>
</dbReference>
<dbReference type="SUPFAM" id="SSF55326">
    <property type="entry name" value="PurM N-terminal domain-like"/>
    <property type="match status" value="1"/>
</dbReference>
<dbReference type="HAMAP" id="MF_00741">
    <property type="entry name" value="AIRS"/>
    <property type="match status" value="1"/>
</dbReference>
<proteinExistence type="inferred from homology"/>
<comment type="subcellular location">
    <subcellularLocation>
        <location evidence="1 15">Cytoplasm</location>
    </subcellularLocation>
</comment>
<evidence type="ECO:0000256" key="2">
    <source>
        <dbReference type="ARBA" id="ARBA00004686"/>
    </source>
</evidence>
<evidence type="ECO:0000256" key="1">
    <source>
        <dbReference type="ARBA" id="ARBA00004496"/>
    </source>
</evidence>
<protein>
    <recommendedName>
        <fullName evidence="5 15">Phosphoribosylformylglycinamidine cyclo-ligase</fullName>
        <ecNumber evidence="4 15">6.3.3.1</ecNumber>
    </recommendedName>
    <alternativeName>
        <fullName evidence="12 15">AIR synthase</fullName>
    </alternativeName>
    <alternativeName>
        <fullName evidence="13 15">AIRS</fullName>
    </alternativeName>
    <alternativeName>
        <fullName evidence="11 15">Phosphoribosyl-aminoimidazole synthetase</fullName>
    </alternativeName>
</protein>
<dbReference type="AlphaFoldDB" id="A0A9X4JSM2"/>
<keyword evidence="19" id="KW-1185">Reference proteome</keyword>
<dbReference type="PANTHER" id="PTHR10520">
    <property type="entry name" value="TRIFUNCTIONAL PURINE BIOSYNTHETIC PROTEIN ADENOSINE-3-RELATED"/>
    <property type="match status" value="1"/>
</dbReference>
<dbReference type="GO" id="GO:0046084">
    <property type="term" value="P:adenine biosynthetic process"/>
    <property type="evidence" value="ECO:0007669"/>
    <property type="project" value="TreeGrafter"/>
</dbReference>
<dbReference type="InterPro" id="IPR004733">
    <property type="entry name" value="PurM_cligase"/>
</dbReference>
<evidence type="ECO:0000256" key="11">
    <source>
        <dbReference type="ARBA" id="ARBA00031908"/>
    </source>
</evidence>
<feature type="domain" description="PurM-like N-terminal" evidence="16">
    <location>
        <begin position="61"/>
        <end position="166"/>
    </location>
</feature>
<evidence type="ECO:0000256" key="5">
    <source>
        <dbReference type="ARBA" id="ARBA00020367"/>
    </source>
</evidence>
<dbReference type="InterPro" id="IPR016188">
    <property type="entry name" value="PurM-like_N"/>
</dbReference>
<dbReference type="EC" id="6.3.3.1" evidence="4 15"/>
<organism evidence="18 19">
    <name type="scientific">Pelotomaculum isophthalicicum JI</name>
    <dbReference type="NCBI Taxonomy" id="947010"/>
    <lineage>
        <taxon>Bacteria</taxon>
        <taxon>Bacillati</taxon>
        <taxon>Bacillota</taxon>
        <taxon>Clostridia</taxon>
        <taxon>Eubacteriales</taxon>
        <taxon>Desulfotomaculaceae</taxon>
        <taxon>Pelotomaculum</taxon>
    </lineage>
</organism>
<dbReference type="GO" id="GO:0004641">
    <property type="term" value="F:phosphoribosylformylglycinamidine cyclo-ligase activity"/>
    <property type="evidence" value="ECO:0007669"/>
    <property type="project" value="UniProtKB-UniRule"/>
</dbReference>
<dbReference type="Proteomes" id="UP001154312">
    <property type="component" value="Unassembled WGS sequence"/>
</dbReference>
<dbReference type="RefSeq" id="WP_277441950.1">
    <property type="nucleotide sequence ID" value="NZ_JAKOAV010000001.1"/>
</dbReference>
<keyword evidence="8 15" id="KW-0547">Nucleotide-binding</keyword>
<evidence type="ECO:0000256" key="10">
    <source>
        <dbReference type="ARBA" id="ARBA00022840"/>
    </source>
</evidence>
<dbReference type="Pfam" id="PF02769">
    <property type="entry name" value="AIRS_C"/>
    <property type="match status" value="1"/>
</dbReference>
<dbReference type="SUPFAM" id="SSF56042">
    <property type="entry name" value="PurM C-terminal domain-like"/>
    <property type="match status" value="1"/>
</dbReference>